<dbReference type="Proteomes" id="UP000078397">
    <property type="component" value="Unassembled WGS sequence"/>
</dbReference>
<comment type="caution">
    <text evidence="2">The sequence shown here is derived from an EMBL/GenBank/DDBJ whole genome shotgun (WGS) entry which is preliminary data.</text>
</comment>
<protein>
    <submittedName>
        <fullName evidence="2">Uncharacterized protein</fullName>
    </submittedName>
</protein>
<dbReference type="GeneID" id="28858110"/>
<dbReference type="AlphaFoldDB" id="A0A179FB51"/>
<evidence type="ECO:0000256" key="1">
    <source>
        <dbReference type="SAM" id="MobiDB-lite"/>
    </source>
</evidence>
<dbReference type="KEGG" id="pchm:VFPPC_16363"/>
<keyword evidence="3" id="KW-1185">Reference proteome</keyword>
<name>A0A179FB51_METCM</name>
<reference evidence="2 3" key="1">
    <citation type="journal article" date="2016" name="PLoS Pathog.">
        <title>Biosynthesis of antibiotic leucinostatins in bio-control fungus Purpureocillium lilacinum and their inhibition on phytophthora revealed by genome mining.</title>
        <authorList>
            <person name="Wang G."/>
            <person name="Liu Z."/>
            <person name="Lin R."/>
            <person name="Li E."/>
            <person name="Mao Z."/>
            <person name="Ling J."/>
            <person name="Yang Y."/>
            <person name="Yin W.B."/>
            <person name="Xie B."/>
        </authorList>
    </citation>
    <scope>NUCLEOTIDE SEQUENCE [LARGE SCALE GENOMIC DNA]</scope>
    <source>
        <strain evidence="2">170</strain>
    </source>
</reference>
<evidence type="ECO:0000313" key="2">
    <source>
        <dbReference type="EMBL" id="OAQ62647.1"/>
    </source>
</evidence>
<dbReference type="RefSeq" id="XP_018140227.1">
    <property type="nucleotide sequence ID" value="XM_018294116.1"/>
</dbReference>
<proteinExistence type="predicted"/>
<feature type="region of interest" description="Disordered" evidence="1">
    <location>
        <begin position="62"/>
        <end position="81"/>
    </location>
</feature>
<evidence type="ECO:0000313" key="3">
    <source>
        <dbReference type="Proteomes" id="UP000078397"/>
    </source>
</evidence>
<feature type="compositionally biased region" description="Polar residues" evidence="1">
    <location>
        <begin position="68"/>
        <end position="81"/>
    </location>
</feature>
<sequence length="81" mass="8903">MLTVSVFVPRLPNFIPNTIVEAWDSSRRCVRDESQLIQHLLASILSVSKTCKSAGKPSSLCGKMLESGPNNEEISSHSSWT</sequence>
<dbReference type="EMBL" id="LSBJ02000006">
    <property type="protein sequence ID" value="OAQ62647.1"/>
    <property type="molecule type" value="Genomic_DNA"/>
</dbReference>
<accession>A0A179FB51</accession>
<organism evidence="2 3">
    <name type="scientific">Pochonia chlamydosporia 170</name>
    <dbReference type="NCBI Taxonomy" id="1380566"/>
    <lineage>
        <taxon>Eukaryota</taxon>
        <taxon>Fungi</taxon>
        <taxon>Dikarya</taxon>
        <taxon>Ascomycota</taxon>
        <taxon>Pezizomycotina</taxon>
        <taxon>Sordariomycetes</taxon>
        <taxon>Hypocreomycetidae</taxon>
        <taxon>Hypocreales</taxon>
        <taxon>Clavicipitaceae</taxon>
        <taxon>Pochonia</taxon>
    </lineage>
</organism>
<gene>
    <name evidence="2" type="ORF">VFPPC_16363</name>
</gene>